<organism evidence="2 3">
    <name type="scientific">Arthrobotrys flagrans</name>
    <name type="common">Nematode-trapping fungus</name>
    <name type="synonym">Trichothecium flagrans</name>
    <dbReference type="NCBI Taxonomy" id="97331"/>
    <lineage>
        <taxon>Eukaryota</taxon>
        <taxon>Fungi</taxon>
        <taxon>Dikarya</taxon>
        <taxon>Ascomycota</taxon>
        <taxon>Pezizomycotina</taxon>
        <taxon>Orbiliomycetes</taxon>
        <taxon>Orbiliales</taxon>
        <taxon>Orbiliaceae</taxon>
        <taxon>Arthrobotrys</taxon>
    </lineage>
</organism>
<feature type="compositionally biased region" description="Basic residues" evidence="1">
    <location>
        <begin position="185"/>
        <end position="199"/>
    </location>
</feature>
<feature type="region of interest" description="Disordered" evidence="1">
    <location>
        <begin position="1"/>
        <end position="296"/>
    </location>
</feature>
<dbReference type="GeneID" id="93584003"/>
<feature type="compositionally biased region" description="Acidic residues" evidence="1">
    <location>
        <begin position="125"/>
        <end position="147"/>
    </location>
</feature>
<feature type="compositionally biased region" description="Basic and acidic residues" evidence="1">
    <location>
        <begin position="9"/>
        <end position="20"/>
    </location>
</feature>
<gene>
    <name evidence="2" type="ORF">DFL_001692</name>
</gene>
<feature type="compositionally biased region" description="Low complexity" evidence="1">
    <location>
        <begin position="21"/>
        <end position="53"/>
    </location>
</feature>
<dbReference type="EMBL" id="SAEB01000003">
    <property type="protein sequence ID" value="RVD87457.1"/>
    <property type="molecule type" value="Genomic_DNA"/>
</dbReference>
<reference evidence="2 3" key="1">
    <citation type="submission" date="2019-01" db="EMBL/GenBank/DDBJ databases">
        <title>Intercellular communication is required for trap formation in the nematode-trapping fungus Duddingtonia flagrans.</title>
        <authorList>
            <person name="Youssar L."/>
            <person name="Wernet V."/>
            <person name="Hensel N."/>
            <person name="Hildebrandt H.-G."/>
            <person name="Fischer R."/>
        </authorList>
    </citation>
    <scope>NUCLEOTIDE SEQUENCE [LARGE SCALE GENOMIC DNA]</scope>
    <source>
        <strain evidence="2 3">CBS H-5679</strain>
    </source>
</reference>
<proteinExistence type="predicted"/>
<feature type="compositionally biased region" description="Acidic residues" evidence="1">
    <location>
        <begin position="206"/>
        <end position="237"/>
    </location>
</feature>
<keyword evidence="3" id="KW-1185">Reference proteome</keyword>
<evidence type="ECO:0000313" key="2">
    <source>
        <dbReference type="EMBL" id="RVD87457.1"/>
    </source>
</evidence>
<evidence type="ECO:0000256" key="1">
    <source>
        <dbReference type="SAM" id="MobiDB-lite"/>
    </source>
</evidence>
<protein>
    <submittedName>
        <fullName evidence="2">Uncharacterized protein</fullName>
    </submittedName>
</protein>
<dbReference type="AlphaFoldDB" id="A0A437A954"/>
<feature type="compositionally biased region" description="Basic and acidic residues" evidence="1">
    <location>
        <begin position="412"/>
        <end position="424"/>
    </location>
</feature>
<feature type="compositionally biased region" description="Basic and acidic residues" evidence="1">
    <location>
        <begin position="74"/>
        <end position="83"/>
    </location>
</feature>
<dbReference type="OrthoDB" id="5406666at2759"/>
<accession>A0A437A954</accession>
<feature type="compositionally biased region" description="Low complexity" evidence="1">
    <location>
        <begin position="375"/>
        <end position="409"/>
    </location>
</feature>
<dbReference type="VEuPathDB" id="FungiDB:DFL_001692"/>
<name>A0A437A954_ARTFL</name>
<comment type="caution">
    <text evidence="2">The sequence shown here is derived from an EMBL/GenBank/DDBJ whole genome shotgun (WGS) entry which is preliminary data.</text>
</comment>
<dbReference type="Proteomes" id="UP000283090">
    <property type="component" value="Unassembled WGS sequence"/>
</dbReference>
<feature type="region of interest" description="Disordered" evidence="1">
    <location>
        <begin position="361"/>
        <end position="424"/>
    </location>
</feature>
<evidence type="ECO:0000313" key="3">
    <source>
        <dbReference type="Proteomes" id="UP000283090"/>
    </source>
</evidence>
<sequence>MEPTRRSKRNENRKEKRAEQAKAAAAAAAAVVAETTKATAASGSKAKAKPAATNSTTAKGAQPRAGTGRGRGAKKAEAEEKLARAPAKKSKTAAPKSAPAKKAVSANKQNIKKPRKGRTQVLPGQEEEEGEEDGEQPAEESEEESGEEVVPAPAKKRAQNPAPTPAPAQRGRKRKSGSVSQPPVAKKRKIAVPRKGKGKQKPDPSPELETEDPNEEEEGPEEEPEESDEEEGPEGEPTEQPNNKGKRTTTENPRATSPEAEEEVHYLPDFETPEDLDRTPVGITYNSSPSEEVPNVTIPPGFRVKVATFEITRIEAKDNSALFECNCKQYKSCTYLRTCKHLLLFNGPRFEKKRLSDIRAKLGGMPSGGGAQEGTEAAPAESTEATENPTVAEGEPPSESSPAVVGSSSTRMDVEREEGGVSGQ</sequence>
<dbReference type="RefSeq" id="XP_067493001.1">
    <property type="nucleotide sequence ID" value="XM_067630349.1"/>
</dbReference>
<feature type="compositionally biased region" description="Low complexity" evidence="1">
    <location>
        <begin position="92"/>
        <end position="108"/>
    </location>
</feature>